<evidence type="ECO:0000313" key="1">
    <source>
        <dbReference type="EMBL" id="PZN76524.1"/>
    </source>
</evidence>
<dbReference type="InterPro" id="IPR018641">
    <property type="entry name" value="Trfase_1_rSAM/seldom-assoc"/>
</dbReference>
<dbReference type="Pfam" id="PF09837">
    <property type="entry name" value="DUF2064"/>
    <property type="match status" value="2"/>
</dbReference>
<accession>A0A2W4SV24</accession>
<dbReference type="AlphaFoldDB" id="A0A2W4SV24"/>
<organism evidence="1 2">
    <name type="scientific">Candidatus Methylumidiphilus alinenensis</name>
    <dbReference type="NCBI Taxonomy" id="2202197"/>
    <lineage>
        <taxon>Bacteria</taxon>
        <taxon>Pseudomonadati</taxon>
        <taxon>Pseudomonadota</taxon>
        <taxon>Gammaproteobacteria</taxon>
        <taxon>Methylococcales</taxon>
        <taxon>Candidatus Methylumidiphilus</taxon>
    </lineage>
</organism>
<dbReference type="InterPro" id="IPR029044">
    <property type="entry name" value="Nucleotide-diphossugar_trans"/>
</dbReference>
<reference evidence="1 2" key="1">
    <citation type="journal article" date="2018" name="Aquat. Microb. Ecol.">
        <title>Gammaproteobacterial methanotrophs dominate.</title>
        <authorList>
            <person name="Rissanen A.J."/>
            <person name="Saarenheimo J."/>
            <person name="Tiirola M."/>
            <person name="Peura S."/>
            <person name="Aalto S.L."/>
            <person name="Karvinen A."/>
            <person name="Nykanen H."/>
        </authorList>
    </citation>
    <scope>NUCLEOTIDE SEQUENCE [LARGE SCALE GENOMIC DNA]</scope>
    <source>
        <strain evidence="1">AMbin10</strain>
    </source>
</reference>
<dbReference type="Proteomes" id="UP000249396">
    <property type="component" value="Unassembled WGS sequence"/>
</dbReference>
<dbReference type="PANTHER" id="PTHR36529:SF1">
    <property type="entry name" value="GLYCOSYLTRANSFERASE"/>
    <property type="match status" value="1"/>
</dbReference>
<dbReference type="PANTHER" id="PTHR36529">
    <property type="entry name" value="SLL1095 PROTEIN"/>
    <property type="match status" value="1"/>
</dbReference>
<evidence type="ECO:0008006" key="3">
    <source>
        <dbReference type="Google" id="ProtNLM"/>
    </source>
</evidence>
<dbReference type="EMBL" id="QJPH01000358">
    <property type="protein sequence ID" value="PZN76524.1"/>
    <property type="molecule type" value="Genomic_DNA"/>
</dbReference>
<dbReference type="Gene3D" id="3.90.550.10">
    <property type="entry name" value="Spore Coat Polysaccharide Biosynthesis Protein SpsA, Chain A"/>
    <property type="match status" value="1"/>
</dbReference>
<sequence>MNTETTESTAIAIFARAPVPGFAKTRLIPSLGQEMAANLQRAFILRTLQTTLAARLGPVYLYCTPDCAHPLFQQCRNDYDITLCPQNEGDLGERMFATFSTLFMDDSESKAAYDCPHPGPLPRGDGVLCFTSKAPDTLDAVLLIGTDCPALTCDHLRMAASALREGEDAVFLPAEDGGYVLVGLRRAEARLFTDMPWGSAEVMAETRRRLLQCSMHWREPVLLWDVDGPEDIARLRSSGLMDEWFSEHLLADFIHEQLDQASGGGVATLASVLSKEERMAHTFSAFRRLGLA</sequence>
<gene>
    <name evidence="1" type="ORF">DM484_16355</name>
</gene>
<name>A0A2W4SV24_9GAMM</name>
<comment type="caution">
    <text evidence="1">The sequence shown here is derived from an EMBL/GenBank/DDBJ whole genome shotgun (WGS) entry which is preliminary data.</text>
</comment>
<proteinExistence type="predicted"/>
<dbReference type="SUPFAM" id="SSF53448">
    <property type="entry name" value="Nucleotide-diphospho-sugar transferases"/>
    <property type="match status" value="1"/>
</dbReference>
<evidence type="ECO:0000313" key="2">
    <source>
        <dbReference type="Proteomes" id="UP000249396"/>
    </source>
</evidence>
<protein>
    <recommendedName>
        <fullName evidence="3">Glycosyltransferase</fullName>
    </recommendedName>
</protein>